<evidence type="ECO:0000256" key="4">
    <source>
        <dbReference type="ARBA" id="ARBA00023136"/>
    </source>
</evidence>
<feature type="transmembrane region" description="Helical" evidence="5">
    <location>
        <begin position="99"/>
        <end position="119"/>
    </location>
</feature>
<sequence length="285" mass="28113">MVTDPPLGPGSAPSRFPVAGSVAALALSAHPGPALVVTTIAALLAAAARLPLPVVVCVAGGVAAGQLVIGWVNDLVDRTRDRAAARADKPLATGRIGAGPVRAAALLAGGVCVVLSLAAGRPSGLVHLVLGVGAGLAYDLGLKATVWSWLPYAVAFGTLPAVASLAGDSPAWPPWWAMAAGAALGVGAHILNALPDLAADLRTGVRGLPHRLGARTGRIAATGLLVAASLLAALGSGHRPPPWVWGMLPAVAGLAVLALTGRGRLPFRAALGIALLDVVLLVGSG</sequence>
<evidence type="ECO:0000256" key="5">
    <source>
        <dbReference type="SAM" id="Phobius"/>
    </source>
</evidence>
<name>A0ABN2NPX3_9PSEU</name>
<dbReference type="Pfam" id="PF01040">
    <property type="entry name" value="UbiA"/>
    <property type="match status" value="1"/>
</dbReference>
<protein>
    <submittedName>
        <fullName evidence="6">UbiA family prenyltransferase</fullName>
    </submittedName>
</protein>
<keyword evidence="4 5" id="KW-0472">Membrane</keyword>
<feature type="transmembrane region" description="Helical" evidence="5">
    <location>
        <begin position="22"/>
        <end position="46"/>
    </location>
</feature>
<feature type="transmembrane region" description="Helical" evidence="5">
    <location>
        <begin position="173"/>
        <end position="195"/>
    </location>
</feature>
<dbReference type="Gene3D" id="1.20.120.1780">
    <property type="entry name" value="UbiA prenyltransferase"/>
    <property type="match status" value="1"/>
</dbReference>
<dbReference type="EMBL" id="BAAAQK010000034">
    <property type="protein sequence ID" value="GAA1881217.1"/>
    <property type="molecule type" value="Genomic_DNA"/>
</dbReference>
<dbReference type="InterPro" id="IPR000537">
    <property type="entry name" value="UbiA_prenyltransferase"/>
</dbReference>
<dbReference type="Gene3D" id="1.10.357.140">
    <property type="entry name" value="UbiA prenyltransferase"/>
    <property type="match status" value="1"/>
</dbReference>
<dbReference type="Proteomes" id="UP001500449">
    <property type="component" value="Unassembled WGS sequence"/>
</dbReference>
<feature type="transmembrane region" description="Helical" evidence="5">
    <location>
        <begin position="243"/>
        <end position="260"/>
    </location>
</feature>
<comment type="subcellular location">
    <subcellularLocation>
        <location evidence="1">Membrane</location>
        <topology evidence="1">Multi-pass membrane protein</topology>
    </subcellularLocation>
</comment>
<accession>A0ABN2NPX3</accession>
<keyword evidence="7" id="KW-1185">Reference proteome</keyword>
<feature type="transmembrane region" description="Helical" evidence="5">
    <location>
        <begin position="52"/>
        <end position="72"/>
    </location>
</feature>
<feature type="transmembrane region" description="Helical" evidence="5">
    <location>
        <begin position="216"/>
        <end position="237"/>
    </location>
</feature>
<evidence type="ECO:0000313" key="7">
    <source>
        <dbReference type="Proteomes" id="UP001500449"/>
    </source>
</evidence>
<proteinExistence type="predicted"/>
<evidence type="ECO:0000313" key="6">
    <source>
        <dbReference type="EMBL" id="GAA1881217.1"/>
    </source>
</evidence>
<comment type="caution">
    <text evidence="6">The sequence shown here is derived from an EMBL/GenBank/DDBJ whole genome shotgun (WGS) entry which is preliminary data.</text>
</comment>
<organism evidence="6 7">
    <name type="scientific">Pseudonocardia ailaonensis</name>
    <dbReference type="NCBI Taxonomy" id="367279"/>
    <lineage>
        <taxon>Bacteria</taxon>
        <taxon>Bacillati</taxon>
        <taxon>Actinomycetota</taxon>
        <taxon>Actinomycetes</taxon>
        <taxon>Pseudonocardiales</taxon>
        <taxon>Pseudonocardiaceae</taxon>
        <taxon>Pseudonocardia</taxon>
    </lineage>
</organism>
<feature type="transmembrane region" description="Helical" evidence="5">
    <location>
        <begin position="125"/>
        <end position="142"/>
    </location>
</feature>
<evidence type="ECO:0000256" key="3">
    <source>
        <dbReference type="ARBA" id="ARBA00022989"/>
    </source>
</evidence>
<keyword evidence="2 5" id="KW-0812">Transmembrane</keyword>
<gene>
    <name evidence="6" type="ORF">GCM10009836_73140</name>
</gene>
<evidence type="ECO:0000256" key="2">
    <source>
        <dbReference type="ARBA" id="ARBA00022692"/>
    </source>
</evidence>
<reference evidence="6 7" key="1">
    <citation type="journal article" date="2019" name="Int. J. Syst. Evol. Microbiol.">
        <title>The Global Catalogue of Microorganisms (GCM) 10K type strain sequencing project: providing services to taxonomists for standard genome sequencing and annotation.</title>
        <authorList>
            <consortium name="The Broad Institute Genomics Platform"/>
            <consortium name="The Broad Institute Genome Sequencing Center for Infectious Disease"/>
            <person name="Wu L."/>
            <person name="Ma J."/>
        </authorList>
    </citation>
    <scope>NUCLEOTIDE SEQUENCE [LARGE SCALE GENOMIC DNA]</scope>
    <source>
        <strain evidence="6 7">JCM 16009</strain>
    </source>
</reference>
<dbReference type="InterPro" id="IPR044878">
    <property type="entry name" value="UbiA_sf"/>
</dbReference>
<evidence type="ECO:0000256" key="1">
    <source>
        <dbReference type="ARBA" id="ARBA00004141"/>
    </source>
</evidence>
<keyword evidence="3 5" id="KW-1133">Transmembrane helix</keyword>